<name>A0A1U8QBA5_NELNU</name>
<gene>
    <name evidence="3" type="primary">LOC104585592</name>
</gene>
<dbReference type="KEGG" id="nnu:104585592"/>
<dbReference type="InParanoid" id="A0A1U8QBA5"/>
<dbReference type="InterPro" id="IPR029480">
    <property type="entry name" value="Transpos_assoc"/>
</dbReference>
<dbReference type="GeneID" id="104585592"/>
<evidence type="ECO:0000313" key="2">
    <source>
        <dbReference type="Proteomes" id="UP000189703"/>
    </source>
</evidence>
<accession>A0A1U8QBA5</accession>
<feature type="domain" description="Transposase-associated" evidence="1">
    <location>
        <begin position="52"/>
        <end position="110"/>
    </location>
</feature>
<keyword evidence="2" id="KW-1185">Reference proteome</keyword>
<dbReference type="AlphaFoldDB" id="A0A1U8QBA5"/>
<organism evidence="2 3">
    <name type="scientific">Nelumbo nucifera</name>
    <name type="common">Sacred lotus</name>
    <dbReference type="NCBI Taxonomy" id="4432"/>
    <lineage>
        <taxon>Eukaryota</taxon>
        <taxon>Viridiplantae</taxon>
        <taxon>Streptophyta</taxon>
        <taxon>Embryophyta</taxon>
        <taxon>Tracheophyta</taxon>
        <taxon>Spermatophyta</taxon>
        <taxon>Magnoliopsida</taxon>
        <taxon>Proteales</taxon>
        <taxon>Nelumbonaceae</taxon>
        <taxon>Nelumbo</taxon>
    </lineage>
</organism>
<protein>
    <submittedName>
        <fullName evidence="3">Uncharacterized protein LOC104585592</fullName>
    </submittedName>
</protein>
<reference evidence="3" key="1">
    <citation type="submission" date="2025-08" db="UniProtKB">
        <authorList>
            <consortium name="RefSeq"/>
        </authorList>
    </citation>
    <scope>IDENTIFICATION</scope>
</reference>
<dbReference type="Proteomes" id="UP000189703">
    <property type="component" value="Unplaced"/>
</dbReference>
<proteinExistence type="predicted"/>
<evidence type="ECO:0000259" key="1">
    <source>
        <dbReference type="Pfam" id="PF13963"/>
    </source>
</evidence>
<dbReference type="RefSeq" id="XP_019056069.1">
    <property type="nucleotide sequence ID" value="XM_019200524.1"/>
</dbReference>
<dbReference type="Pfam" id="PF13963">
    <property type="entry name" value="Transpos_assoc"/>
    <property type="match status" value="1"/>
</dbReference>
<evidence type="ECO:0000313" key="3">
    <source>
        <dbReference type="RefSeq" id="XP_019056069.1"/>
    </source>
</evidence>
<sequence>MPLRVFCIEAARQSSIWLVLLRFEWIRRTKHLKNDNNEQVLLGVVGEHSMDKSWIYRSRTSMAYLEGLVQFLDFAFANANHEGEILCPCVNYNNIMLRTREEVYDHIVCD</sequence>
<dbReference type="OrthoDB" id="1932595at2759"/>